<evidence type="ECO:0000256" key="6">
    <source>
        <dbReference type="ARBA" id="ARBA00023136"/>
    </source>
</evidence>
<dbReference type="InterPro" id="IPR018584">
    <property type="entry name" value="GT87"/>
</dbReference>
<evidence type="ECO:0000256" key="8">
    <source>
        <dbReference type="SAM" id="Phobius"/>
    </source>
</evidence>
<feature type="transmembrane region" description="Helical" evidence="8">
    <location>
        <begin position="317"/>
        <end position="349"/>
    </location>
</feature>
<dbReference type="Pfam" id="PF09594">
    <property type="entry name" value="GT87"/>
    <property type="match status" value="1"/>
</dbReference>
<dbReference type="GO" id="GO:0016758">
    <property type="term" value="F:hexosyltransferase activity"/>
    <property type="evidence" value="ECO:0007669"/>
    <property type="project" value="InterPro"/>
</dbReference>
<feature type="transmembrane region" description="Helical" evidence="8">
    <location>
        <begin position="369"/>
        <end position="395"/>
    </location>
</feature>
<dbReference type="Proteomes" id="UP000285523">
    <property type="component" value="Unassembled WGS sequence"/>
</dbReference>
<feature type="transmembrane region" description="Helical" evidence="8">
    <location>
        <begin position="285"/>
        <end position="305"/>
    </location>
</feature>
<keyword evidence="6 8" id="KW-0472">Membrane</keyword>
<evidence type="ECO:0000256" key="1">
    <source>
        <dbReference type="ARBA" id="ARBA00004651"/>
    </source>
</evidence>
<sequence length="415" mass="44555">MSELWQRFATGSWLTRERLQVYSLLMGGICVAGMIGWVALSDGLIDRNGKPLGTDFSSFYAAGSLVLEGKASAAYDLGIHYARQQQLFGTATPYYAWPYPPFFLFIAAPLAVLPYWLALVVWQAASFAFYLTVIGTILRRARAGAAAWVWLAPAAVFPAVFVNLGHGQNGFLTAGLFGAALCALRARPILAGILFAMLAYKPQFAVVIPLALLADGRWRTIVSAILAVAALAAATTLAFGLEIWPAFAASTEAFRKLLLEQGEVGFEKMQSAFAAIRMWGGSLSLAYGVQTALSLTVIASTMWAWRRCEDFDVKAAVLVLATLLASPHTLDYDLMLLGPAIAFMVSAGYNHGFRRYEVSLLAGAWVTPLLARSVAGAVAIPLGLLVTLALLALALRRAIDASATATEDHREIAQV</sequence>
<dbReference type="EMBL" id="QYYD01000037">
    <property type="protein sequence ID" value="RJF66571.1"/>
    <property type="molecule type" value="Genomic_DNA"/>
</dbReference>
<name>A0A418UXU0_RHOPL</name>
<comment type="caution">
    <text evidence="9">The sequence shown here is derived from an EMBL/GenBank/DDBJ whole genome shotgun (WGS) entry which is preliminary data.</text>
</comment>
<organism evidence="9 10">
    <name type="scientific">Rhodopseudomonas palustris</name>
    <dbReference type="NCBI Taxonomy" id="1076"/>
    <lineage>
        <taxon>Bacteria</taxon>
        <taxon>Pseudomonadati</taxon>
        <taxon>Pseudomonadota</taxon>
        <taxon>Alphaproteobacteria</taxon>
        <taxon>Hyphomicrobiales</taxon>
        <taxon>Nitrobacteraceae</taxon>
        <taxon>Rhodopseudomonas</taxon>
    </lineage>
</organism>
<evidence type="ECO:0000256" key="7">
    <source>
        <dbReference type="ARBA" id="ARBA00024033"/>
    </source>
</evidence>
<feature type="transmembrane region" description="Helical" evidence="8">
    <location>
        <begin position="21"/>
        <end position="40"/>
    </location>
</feature>
<comment type="subcellular location">
    <subcellularLocation>
        <location evidence="1">Cell membrane</location>
        <topology evidence="1">Multi-pass membrane protein</topology>
    </subcellularLocation>
</comment>
<comment type="similarity">
    <text evidence="7">Belongs to the glycosyltransferase 87 family.</text>
</comment>
<evidence type="ECO:0000256" key="4">
    <source>
        <dbReference type="ARBA" id="ARBA00022692"/>
    </source>
</evidence>
<feature type="transmembrane region" description="Helical" evidence="8">
    <location>
        <begin position="102"/>
        <end position="133"/>
    </location>
</feature>
<evidence type="ECO:0000313" key="9">
    <source>
        <dbReference type="EMBL" id="RJF66571.1"/>
    </source>
</evidence>
<dbReference type="GO" id="GO:0005886">
    <property type="term" value="C:plasma membrane"/>
    <property type="evidence" value="ECO:0007669"/>
    <property type="project" value="UniProtKB-SubCell"/>
</dbReference>
<keyword evidence="5 8" id="KW-1133">Transmembrane helix</keyword>
<evidence type="ECO:0000256" key="3">
    <source>
        <dbReference type="ARBA" id="ARBA00022679"/>
    </source>
</evidence>
<reference evidence="9 10" key="1">
    <citation type="submission" date="2018-09" db="EMBL/GenBank/DDBJ databases">
        <title>Draft genome sequence of Rhodopseudomonas palustris 2.1.18.</title>
        <authorList>
            <person name="Robertson S.L."/>
            <person name="Meyer T.E."/>
            <person name="Kyndt J.A."/>
        </authorList>
    </citation>
    <scope>NUCLEOTIDE SEQUENCE [LARGE SCALE GENOMIC DNA]</scope>
    <source>
        <strain evidence="9 10">2.1.18</strain>
    </source>
</reference>
<accession>A0A418UXU0</accession>
<dbReference type="RefSeq" id="WP_119859112.1">
    <property type="nucleotide sequence ID" value="NZ_QYYD01000037.1"/>
</dbReference>
<evidence type="ECO:0000313" key="10">
    <source>
        <dbReference type="Proteomes" id="UP000285523"/>
    </source>
</evidence>
<dbReference type="AlphaFoldDB" id="A0A418UXU0"/>
<feature type="transmembrane region" description="Helical" evidence="8">
    <location>
        <begin position="145"/>
        <end position="164"/>
    </location>
</feature>
<proteinExistence type="inferred from homology"/>
<dbReference type="OrthoDB" id="7679563at2"/>
<gene>
    <name evidence="9" type="ORF">D4Q52_24080</name>
</gene>
<protein>
    <submittedName>
        <fullName evidence="9">DUF2029 domain-containing protein</fullName>
    </submittedName>
</protein>
<evidence type="ECO:0000256" key="5">
    <source>
        <dbReference type="ARBA" id="ARBA00022989"/>
    </source>
</evidence>
<keyword evidence="2" id="KW-1003">Cell membrane</keyword>
<evidence type="ECO:0000256" key="2">
    <source>
        <dbReference type="ARBA" id="ARBA00022475"/>
    </source>
</evidence>
<keyword evidence="3" id="KW-0808">Transferase</keyword>
<feature type="transmembrane region" description="Helical" evidence="8">
    <location>
        <begin position="221"/>
        <end position="241"/>
    </location>
</feature>
<keyword evidence="4 8" id="KW-0812">Transmembrane</keyword>